<dbReference type="Proteomes" id="UP000185544">
    <property type="component" value="Chromosome"/>
</dbReference>
<gene>
    <name evidence="2" type="ORF">BCY86_01720</name>
</gene>
<evidence type="ECO:0000313" key="3">
    <source>
        <dbReference type="Proteomes" id="UP000185544"/>
    </source>
</evidence>
<evidence type="ECO:0000313" key="2">
    <source>
        <dbReference type="EMBL" id="APR99539.1"/>
    </source>
</evidence>
<proteinExistence type="predicted"/>
<dbReference type="Pfam" id="PF13471">
    <property type="entry name" value="Transglut_core3"/>
    <property type="match status" value="1"/>
</dbReference>
<protein>
    <recommendedName>
        <fullName evidence="1">Microcin J25-processing protein McjB C-terminal domain-containing protein</fullName>
    </recommendedName>
</protein>
<dbReference type="KEGG" id="pabo:BCY86_01720"/>
<dbReference type="STRING" id="1882918.BCY86_01720"/>
<dbReference type="EMBL" id="CP016908">
    <property type="protein sequence ID" value="APR99539.1"/>
    <property type="molecule type" value="Genomic_DNA"/>
</dbReference>
<feature type="domain" description="Microcin J25-processing protein McjB C-terminal" evidence="1">
    <location>
        <begin position="45"/>
        <end position="99"/>
    </location>
</feature>
<dbReference type="RefSeq" id="WP_075276186.1">
    <property type="nucleotide sequence ID" value="NZ_CP016908.1"/>
</dbReference>
<sequence length="112" mass="12294">MMIVINHILHVLAYALLHIQKPQRAKTILDQIGKLLPPLDSSSKVEKAVRTLWGGTCLSRALTIAARTPKAEVIIGVNPPGPTLAHAWVEIEGIAVTPTDPKWQKWISLKAH</sequence>
<accession>A0A1L6MVH3</accession>
<dbReference type="NCBIfam" id="NF033537">
    <property type="entry name" value="lasso_biosyn_B2"/>
    <property type="match status" value="1"/>
</dbReference>
<dbReference type="AlphaFoldDB" id="A0A1L6MVH3"/>
<keyword evidence="3" id="KW-1185">Reference proteome</keyword>
<organism evidence="2 3">
    <name type="scientific">Pajaroellobacter abortibovis</name>
    <dbReference type="NCBI Taxonomy" id="1882918"/>
    <lineage>
        <taxon>Bacteria</taxon>
        <taxon>Pseudomonadati</taxon>
        <taxon>Myxococcota</taxon>
        <taxon>Polyangia</taxon>
        <taxon>Polyangiales</taxon>
        <taxon>Polyangiaceae</taxon>
    </lineage>
</organism>
<dbReference type="InterPro" id="IPR053521">
    <property type="entry name" value="McjB-like"/>
</dbReference>
<evidence type="ECO:0000259" key="1">
    <source>
        <dbReference type="Pfam" id="PF13471"/>
    </source>
</evidence>
<reference evidence="2 3" key="1">
    <citation type="submission" date="2016-08" db="EMBL/GenBank/DDBJ databases">
        <title>Identification and validation of antigenic proteins from Pajaroellobacter abortibovis using de-novo genome sequence assembly and reverse vaccinology.</title>
        <authorList>
            <person name="Welly B.T."/>
            <person name="Miller M.R."/>
            <person name="Stott J.L."/>
            <person name="Blanchard M.T."/>
            <person name="Islas-Trejo A.D."/>
            <person name="O'Rourke S.M."/>
            <person name="Young A.E."/>
            <person name="Medrano J.F."/>
            <person name="Van Eenennaam A.L."/>
        </authorList>
    </citation>
    <scope>NUCLEOTIDE SEQUENCE [LARGE SCALE GENOMIC DNA]</scope>
    <source>
        <strain evidence="2 3">BTF92-0548A/99-0131</strain>
    </source>
</reference>
<dbReference type="OrthoDB" id="671090at2"/>
<dbReference type="InterPro" id="IPR032708">
    <property type="entry name" value="McjB_C"/>
</dbReference>
<name>A0A1L6MVH3_9BACT</name>